<dbReference type="EMBL" id="CAXITT010000187">
    <property type="protein sequence ID" value="CAL1534950.1"/>
    <property type="molecule type" value="Genomic_DNA"/>
</dbReference>
<feature type="compositionally biased region" description="Polar residues" evidence="1">
    <location>
        <begin position="1"/>
        <end position="16"/>
    </location>
</feature>
<reference evidence="2 3" key="1">
    <citation type="submission" date="2024-04" db="EMBL/GenBank/DDBJ databases">
        <authorList>
            <consortium name="Genoscope - CEA"/>
            <person name="William W."/>
        </authorList>
    </citation>
    <scope>NUCLEOTIDE SEQUENCE [LARGE SCALE GENOMIC DNA]</scope>
</reference>
<name>A0AAV2HLL4_LYMST</name>
<gene>
    <name evidence="2" type="ORF">GSLYS_00008910001</name>
</gene>
<evidence type="ECO:0000313" key="3">
    <source>
        <dbReference type="Proteomes" id="UP001497497"/>
    </source>
</evidence>
<keyword evidence="3" id="KW-1185">Reference proteome</keyword>
<feature type="region of interest" description="Disordered" evidence="1">
    <location>
        <begin position="231"/>
        <end position="257"/>
    </location>
</feature>
<feature type="compositionally biased region" description="Polar residues" evidence="1">
    <location>
        <begin position="94"/>
        <end position="110"/>
    </location>
</feature>
<feature type="compositionally biased region" description="Polar residues" evidence="1">
    <location>
        <begin position="195"/>
        <end position="205"/>
    </location>
</feature>
<feature type="region of interest" description="Disordered" evidence="1">
    <location>
        <begin position="1"/>
        <end position="24"/>
    </location>
</feature>
<sequence>MNSSLITDASIRSSSPIEKPSFSPDIANRLGSSLLQGSISLPQTNIQVPPTLQSPSTILETSGLQKASTTSISQRLGPETAPNVSQWLVPETAPNVSQRLGPETSPNVSQRLGPETSPNVIHRLGPPVPSNFKVAAPHLLSAVPQRLQSSKSSSPTRSVTLKDMNQNSLGSPSSPSSASDSPHKPSAVTSEKPRSLNSSAHSDSVSGKPVKVKTSLHSAHQDVGFETLRTASPINDVPSPPSVGSLQSLATGAAVPTTSRRHYGQLSQALPIHPQVVVPLGSSDSEDDDEQGDGFQRKKALGETSEQEVLRKQEIYLSMYRQKIEEDQEMVKQLVNKAVKFQ</sequence>
<feature type="compositionally biased region" description="Low complexity" evidence="1">
    <location>
        <begin position="168"/>
        <end position="186"/>
    </location>
</feature>
<evidence type="ECO:0000256" key="1">
    <source>
        <dbReference type="SAM" id="MobiDB-lite"/>
    </source>
</evidence>
<dbReference type="Proteomes" id="UP001497497">
    <property type="component" value="Unassembled WGS sequence"/>
</dbReference>
<dbReference type="AlphaFoldDB" id="A0AAV2HLL4"/>
<feature type="region of interest" description="Disordered" evidence="1">
    <location>
        <begin position="143"/>
        <end position="218"/>
    </location>
</feature>
<feature type="non-terminal residue" evidence="2">
    <location>
        <position position="342"/>
    </location>
</feature>
<organism evidence="2 3">
    <name type="scientific">Lymnaea stagnalis</name>
    <name type="common">Great pond snail</name>
    <name type="synonym">Helix stagnalis</name>
    <dbReference type="NCBI Taxonomy" id="6523"/>
    <lineage>
        <taxon>Eukaryota</taxon>
        <taxon>Metazoa</taxon>
        <taxon>Spiralia</taxon>
        <taxon>Lophotrochozoa</taxon>
        <taxon>Mollusca</taxon>
        <taxon>Gastropoda</taxon>
        <taxon>Heterobranchia</taxon>
        <taxon>Euthyneura</taxon>
        <taxon>Panpulmonata</taxon>
        <taxon>Hygrophila</taxon>
        <taxon>Lymnaeoidea</taxon>
        <taxon>Lymnaeidae</taxon>
        <taxon>Lymnaea</taxon>
    </lineage>
</organism>
<feature type="region of interest" description="Disordered" evidence="1">
    <location>
        <begin position="279"/>
        <end position="304"/>
    </location>
</feature>
<protein>
    <submittedName>
        <fullName evidence="2">Uncharacterized protein</fullName>
    </submittedName>
</protein>
<evidence type="ECO:0000313" key="2">
    <source>
        <dbReference type="EMBL" id="CAL1534950.1"/>
    </source>
</evidence>
<feature type="region of interest" description="Disordered" evidence="1">
    <location>
        <begin position="94"/>
        <end position="125"/>
    </location>
</feature>
<accession>A0AAV2HLL4</accession>
<comment type="caution">
    <text evidence="2">The sequence shown here is derived from an EMBL/GenBank/DDBJ whole genome shotgun (WGS) entry which is preliminary data.</text>
</comment>
<feature type="compositionally biased region" description="Low complexity" evidence="1">
    <location>
        <begin position="143"/>
        <end position="161"/>
    </location>
</feature>
<proteinExistence type="predicted"/>